<comment type="caution">
    <text evidence="1">The sequence shown here is derived from an EMBL/GenBank/DDBJ whole genome shotgun (WGS) entry which is preliminary data.</text>
</comment>
<accession>A0AAW1UIP8</accession>
<protein>
    <submittedName>
        <fullName evidence="1">Uncharacterized protein</fullName>
    </submittedName>
</protein>
<name>A0AAW1UIP8_9CUCU</name>
<sequence>MSSDNLTVNKPGRLSVGELPSDVVPAVVMSTDVRSKSPNISAAKAISGSTGRTRHVNKKPVINGIMVNAAILHAQQKVIMDSCQSAASEDLQDLNSASNCHFQKSRNNNKNRKNKFLVGNGSISLVGISTVPK</sequence>
<keyword evidence="2" id="KW-1185">Reference proteome</keyword>
<dbReference type="AlphaFoldDB" id="A0AAW1UIP8"/>
<organism evidence="1 2">
    <name type="scientific">Henosepilachna vigintioctopunctata</name>
    <dbReference type="NCBI Taxonomy" id="420089"/>
    <lineage>
        <taxon>Eukaryota</taxon>
        <taxon>Metazoa</taxon>
        <taxon>Ecdysozoa</taxon>
        <taxon>Arthropoda</taxon>
        <taxon>Hexapoda</taxon>
        <taxon>Insecta</taxon>
        <taxon>Pterygota</taxon>
        <taxon>Neoptera</taxon>
        <taxon>Endopterygota</taxon>
        <taxon>Coleoptera</taxon>
        <taxon>Polyphaga</taxon>
        <taxon>Cucujiformia</taxon>
        <taxon>Coccinelloidea</taxon>
        <taxon>Coccinellidae</taxon>
        <taxon>Epilachninae</taxon>
        <taxon>Epilachnini</taxon>
        <taxon>Henosepilachna</taxon>
    </lineage>
</organism>
<reference evidence="1 2" key="1">
    <citation type="submission" date="2023-03" db="EMBL/GenBank/DDBJ databases">
        <title>Genome insight into feeding habits of ladybird beetles.</title>
        <authorList>
            <person name="Li H.-S."/>
            <person name="Huang Y.-H."/>
            <person name="Pang H."/>
        </authorList>
    </citation>
    <scope>NUCLEOTIDE SEQUENCE [LARGE SCALE GENOMIC DNA]</scope>
    <source>
        <strain evidence="1">SYSU_2023b</strain>
        <tissue evidence="1">Whole body</tissue>
    </source>
</reference>
<proteinExistence type="predicted"/>
<dbReference type="EMBL" id="JARQZJ010000078">
    <property type="protein sequence ID" value="KAK9882578.1"/>
    <property type="molecule type" value="Genomic_DNA"/>
</dbReference>
<gene>
    <name evidence="1" type="ORF">WA026_022206</name>
</gene>
<dbReference type="Proteomes" id="UP001431783">
    <property type="component" value="Unassembled WGS sequence"/>
</dbReference>
<evidence type="ECO:0000313" key="2">
    <source>
        <dbReference type="Proteomes" id="UP001431783"/>
    </source>
</evidence>
<evidence type="ECO:0000313" key="1">
    <source>
        <dbReference type="EMBL" id="KAK9882578.1"/>
    </source>
</evidence>